<dbReference type="InterPro" id="IPR011335">
    <property type="entry name" value="Restrct_endonuc-II-like"/>
</dbReference>
<evidence type="ECO:0000259" key="2">
    <source>
        <dbReference type="Pfam" id="PF04471"/>
    </source>
</evidence>
<keyword evidence="4" id="KW-1185">Reference proteome</keyword>
<organism evidence="3 4">
    <name type="scientific">Sphaerotilus hippei</name>
    <dbReference type="NCBI Taxonomy" id="744406"/>
    <lineage>
        <taxon>Bacteria</taxon>
        <taxon>Pseudomonadati</taxon>
        <taxon>Pseudomonadota</taxon>
        <taxon>Betaproteobacteria</taxon>
        <taxon>Burkholderiales</taxon>
        <taxon>Sphaerotilaceae</taxon>
        <taxon>Sphaerotilus</taxon>
    </lineage>
</organism>
<keyword evidence="3" id="KW-0540">Nuclease</keyword>
<dbReference type="RefSeq" id="WP_170130679.1">
    <property type="nucleotide sequence ID" value="NZ_QJJS01000006.1"/>
</dbReference>
<keyword evidence="1" id="KW-1133">Transmembrane helix</keyword>
<dbReference type="GO" id="GO:0003677">
    <property type="term" value="F:DNA binding"/>
    <property type="evidence" value="ECO:0007669"/>
    <property type="project" value="InterPro"/>
</dbReference>
<dbReference type="GO" id="GO:0009307">
    <property type="term" value="P:DNA restriction-modification system"/>
    <property type="evidence" value="ECO:0007669"/>
    <property type="project" value="InterPro"/>
</dbReference>
<feature type="transmembrane region" description="Helical" evidence="1">
    <location>
        <begin position="86"/>
        <end position="105"/>
    </location>
</feature>
<dbReference type="SUPFAM" id="SSF52980">
    <property type="entry name" value="Restriction endonuclease-like"/>
    <property type="match status" value="1"/>
</dbReference>
<dbReference type="AlphaFoldDB" id="A0A318H0W1"/>
<feature type="domain" description="Restriction endonuclease type IV Mrr" evidence="2">
    <location>
        <begin position="211"/>
        <end position="327"/>
    </location>
</feature>
<reference evidence="3 4" key="1">
    <citation type="submission" date="2018-05" db="EMBL/GenBank/DDBJ databases">
        <title>Genomic Encyclopedia of Type Strains, Phase IV (KMG-IV): sequencing the most valuable type-strain genomes for metagenomic binning, comparative biology and taxonomic classification.</title>
        <authorList>
            <person name="Goeker M."/>
        </authorList>
    </citation>
    <scope>NUCLEOTIDE SEQUENCE [LARGE SCALE GENOMIC DNA]</scope>
    <source>
        <strain evidence="3 4">DSM 566</strain>
    </source>
</reference>
<evidence type="ECO:0000256" key="1">
    <source>
        <dbReference type="SAM" id="Phobius"/>
    </source>
</evidence>
<dbReference type="Proteomes" id="UP000247811">
    <property type="component" value="Unassembled WGS sequence"/>
</dbReference>
<protein>
    <submittedName>
        <fullName evidence="3">Restriction endonuclease</fullName>
    </submittedName>
</protein>
<keyword evidence="1" id="KW-0812">Transmembrane</keyword>
<comment type="caution">
    <text evidence="3">The sequence shown here is derived from an EMBL/GenBank/DDBJ whole genome shotgun (WGS) entry which is preliminary data.</text>
</comment>
<dbReference type="Pfam" id="PF04471">
    <property type="entry name" value="Mrr_cat"/>
    <property type="match status" value="1"/>
</dbReference>
<accession>A0A318H0W1</accession>
<gene>
    <name evidence="3" type="ORF">C7444_10697</name>
</gene>
<feature type="transmembrane region" description="Helical" evidence="1">
    <location>
        <begin position="57"/>
        <end position="80"/>
    </location>
</feature>
<keyword evidence="3" id="KW-0255">Endonuclease</keyword>
<evidence type="ECO:0000313" key="3">
    <source>
        <dbReference type="EMBL" id="PXW96578.1"/>
    </source>
</evidence>
<keyword evidence="3" id="KW-0378">Hydrolase</keyword>
<dbReference type="EMBL" id="QJJS01000006">
    <property type="protein sequence ID" value="PXW96578.1"/>
    <property type="molecule type" value="Genomic_DNA"/>
</dbReference>
<evidence type="ECO:0000313" key="4">
    <source>
        <dbReference type="Proteomes" id="UP000247811"/>
    </source>
</evidence>
<dbReference type="InterPro" id="IPR007560">
    <property type="entry name" value="Restrct_endonuc_IV_Mrr"/>
</dbReference>
<sequence>MVRSPSDRRPHGPADGAADADVHVLGGRLSSQPVVAFGMPTDADAGIRPWRRHLRAVFCLGLALLMLSVLSRLSMLGAVVMTLQPLAVLATIVSGGLLILPVRWLQRLGASMPAAERDGMPPARAPAREPDLRVVPPQAVDVVEHAYPVLDNIIPFPPRTEVSVRRHPGPGGMAPASPQESLHALFNRLQQQRLAATPSRRAPSPWSQALIDQLDEPGLVALVERLFIQAGFLPRLHARAGGADLWLQSASQPDGRPVSLVRCRHRRAGEPWRCVDAVALREQHAVMQAHRIVRGQFVTNGRFGTEAVEFARQHRIHLLDRDTLLTLVQRRTPVQQQALLDTVRRR</sequence>
<dbReference type="GO" id="GO:0004519">
    <property type="term" value="F:endonuclease activity"/>
    <property type="evidence" value="ECO:0007669"/>
    <property type="project" value="UniProtKB-KW"/>
</dbReference>
<keyword evidence="1" id="KW-0472">Membrane</keyword>
<proteinExistence type="predicted"/>
<name>A0A318H0W1_9BURK</name>